<reference evidence="1 2" key="1">
    <citation type="submission" date="2020-11" db="EMBL/GenBank/DDBJ databases">
        <title>Draft genome sequencing of a Lachnospiraceae strain isolated from anoxic soil subjected to BSD treatment.</title>
        <authorList>
            <person name="Uek A."/>
            <person name="Tonouchi A."/>
        </authorList>
    </citation>
    <scope>NUCLEOTIDE SEQUENCE [LARGE SCALE GENOMIC DNA]</scope>
    <source>
        <strain evidence="1 2">TB5</strain>
    </source>
</reference>
<evidence type="ECO:0000313" key="2">
    <source>
        <dbReference type="Proteomes" id="UP000595897"/>
    </source>
</evidence>
<keyword evidence="2" id="KW-1185">Reference proteome</keyword>
<dbReference type="AlphaFoldDB" id="A0A7R7EI82"/>
<protein>
    <submittedName>
        <fullName evidence="1">Uncharacterized protein</fullName>
    </submittedName>
</protein>
<dbReference type="KEGG" id="ahb:bsdtb5_06310"/>
<dbReference type="EMBL" id="AP024169">
    <property type="protein sequence ID" value="BCN29336.1"/>
    <property type="molecule type" value="Genomic_DNA"/>
</dbReference>
<proteinExistence type="predicted"/>
<gene>
    <name evidence="1" type="ORF">bsdtb5_06310</name>
</gene>
<dbReference type="Proteomes" id="UP000595897">
    <property type="component" value="Chromosome"/>
</dbReference>
<name>A0A7R7EI82_9FIRM</name>
<dbReference type="RefSeq" id="WP_271714619.1">
    <property type="nucleotide sequence ID" value="NZ_AP024169.1"/>
</dbReference>
<sequence length="350" mass="39604">MKIEKKVISNLSKCYSIAPLTYKGTEHILIAAEKVDRCLLFDLDGNLEDTVFSEPGGVMSMVQVPGSDGQFLATHKFYSPNDSKEAKIVIITPIDKGNWEVRTLVELPHVHRFDIVSRSGVNYLIACTLKSGHEYKDDWSNPGKVYAAVLPNDLSKFDEEHQLQLTVIKDNMLKNHGYYRVNEKGIDTSVVSADCGVFQFIPPNNQASDWEVKELLSTPASDAVLVDFDNDGEKELAVLSPFHGDQISIYKKKKGTYELEYQYEKKAEFTHAIYGGNLCGKPSLIVGHRQGERNLIVFTYNENEKKYESQIIDKDCGPANVYRYVNEDKDILIATNREIDEVAMYILQEE</sequence>
<organism evidence="1 2">
    <name type="scientific">Anaeromicropila herbilytica</name>
    <dbReference type="NCBI Taxonomy" id="2785025"/>
    <lineage>
        <taxon>Bacteria</taxon>
        <taxon>Bacillati</taxon>
        <taxon>Bacillota</taxon>
        <taxon>Clostridia</taxon>
        <taxon>Lachnospirales</taxon>
        <taxon>Lachnospiraceae</taxon>
        <taxon>Anaeromicropila</taxon>
    </lineage>
</organism>
<accession>A0A7R7EI82</accession>
<evidence type="ECO:0000313" key="1">
    <source>
        <dbReference type="EMBL" id="BCN29336.1"/>
    </source>
</evidence>